<protein>
    <recommendedName>
        <fullName evidence="4">DUF3137 domain-containing protein</fullName>
    </recommendedName>
</protein>
<proteinExistence type="predicted"/>
<evidence type="ECO:0008006" key="4">
    <source>
        <dbReference type="Google" id="ProtNLM"/>
    </source>
</evidence>
<evidence type="ECO:0000256" key="1">
    <source>
        <dbReference type="SAM" id="Phobius"/>
    </source>
</evidence>
<feature type="transmembrane region" description="Helical" evidence="1">
    <location>
        <begin position="12"/>
        <end position="35"/>
    </location>
</feature>
<evidence type="ECO:0000313" key="2">
    <source>
        <dbReference type="EMBL" id="ANN20808.1"/>
    </source>
</evidence>
<dbReference type="KEGG" id="aori:SD37_37925"/>
<name>A0A193C8W1_AMYOR</name>
<sequence length="232" mass="25480">MVSALDADSPVMITLGAILMLAVGVGLLFLVLFLAGKVRGRHERGHWMSGFAAERSGRFHAEDAGTSPGFGVDPVGRDRPLAEASVTRAVEFRHRDHDVAGVDFLDDRHQPGGDTTQRAFHSVQVRVPDSAALFLAADGVFPTRVLREFEQVKTFDKAFDGAIKVRAADRDRAAALLTPEVRAWILAEPRFGRWPVFVERGTIRTGGRRSLDRETLLAEADFLIDVAARLPR</sequence>
<organism evidence="2 3">
    <name type="scientific">Amycolatopsis orientalis</name>
    <name type="common">Nocardia orientalis</name>
    <dbReference type="NCBI Taxonomy" id="31958"/>
    <lineage>
        <taxon>Bacteria</taxon>
        <taxon>Bacillati</taxon>
        <taxon>Actinomycetota</taxon>
        <taxon>Actinomycetes</taxon>
        <taxon>Pseudonocardiales</taxon>
        <taxon>Pseudonocardiaceae</taxon>
        <taxon>Amycolatopsis</taxon>
    </lineage>
</organism>
<dbReference type="RefSeq" id="WP_044855733.1">
    <property type="nucleotide sequence ID" value="NZ_CP016174.1"/>
</dbReference>
<dbReference type="AlphaFoldDB" id="A0A193C8W1"/>
<gene>
    <name evidence="2" type="ORF">SD37_37925</name>
</gene>
<dbReference type="Proteomes" id="UP000093695">
    <property type="component" value="Chromosome"/>
</dbReference>
<dbReference type="EMBL" id="CP016174">
    <property type="protein sequence ID" value="ANN20808.1"/>
    <property type="molecule type" value="Genomic_DNA"/>
</dbReference>
<keyword evidence="3" id="KW-1185">Reference proteome</keyword>
<evidence type="ECO:0000313" key="3">
    <source>
        <dbReference type="Proteomes" id="UP000093695"/>
    </source>
</evidence>
<keyword evidence="1" id="KW-0472">Membrane</keyword>
<accession>A0A193C8W1</accession>
<dbReference type="STRING" id="31958.SD37_37925"/>
<reference evidence="2 3" key="1">
    <citation type="journal article" date="2015" name="Genome Announc.">
        <title>Draft Genome Sequence of Norvancomycin-Producing Strain Amycolatopsis orientalis CPCC200066.</title>
        <authorList>
            <person name="Lei X."/>
            <person name="Yuan F."/>
            <person name="Shi Y."/>
            <person name="Li X."/>
            <person name="Wang L."/>
            <person name="Hong B."/>
        </authorList>
    </citation>
    <scope>NUCLEOTIDE SEQUENCE [LARGE SCALE GENOMIC DNA]</scope>
    <source>
        <strain evidence="2 3">B-37</strain>
    </source>
</reference>
<keyword evidence="1" id="KW-0812">Transmembrane</keyword>
<keyword evidence="1" id="KW-1133">Transmembrane helix</keyword>